<dbReference type="Proteomes" id="UP000011543">
    <property type="component" value="Unassembled WGS sequence"/>
</dbReference>
<organism evidence="2 4">
    <name type="scientific">Natrialba magadii (strain ATCC 43099 / DSM 3394 / CCM 3739 / CIP 104546 / IAM 13178 / JCM 8861 / NBRC 102185 / NCIMB 2190 / MS3)</name>
    <name type="common">Natronobacterium magadii</name>
    <dbReference type="NCBI Taxonomy" id="547559"/>
    <lineage>
        <taxon>Archaea</taxon>
        <taxon>Methanobacteriati</taxon>
        <taxon>Methanobacteriota</taxon>
        <taxon>Stenosarchaea group</taxon>
        <taxon>Halobacteria</taxon>
        <taxon>Halobacteriales</taxon>
        <taxon>Natrialbaceae</taxon>
        <taxon>Natrialba</taxon>
    </lineage>
</organism>
<accession>D3T020</accession>
<evidence type="ECO:0000313" key="4">
    <source>
        <dbReference type="Proteomes" id="UP000001879"/>
    </source>
</evidence>
<feature type="compositionally biased region" description="Basic and acidic residues" evidence="1">
    <location>
        <begin position="8"/>
        <end position="19"/>
    </location>
</feature>
<reference evidence="3 5" key="3">
    <citation type="journal article" date="2014" name="PLoS Genet.">
        <title>Phylogenetically driven sequencing of extremely halophilic archaea reveals strategies for static and dynamic osmo-response.</title>
        <authorList>
            <person name="Becker E.A."/>
            <person name="Seitzer P.M."/>
            <person name="Tritt A."/>
            <person name="Larsen D."/>
            <person name="Krusor M."/>
            <person name="Yao A.I."/>
            <person name="Wu D."/>
            <person name="Madern D."/>
            <person name="Eisen J.A."/>
            <person name="Darling A.E."/>
            <person name="Facciotti M.T."/>
        </authorList>
    </citation>
    <scope>NUCLEOTIDE SEQUENCE [LARGE SCALE GENOMIC DNA]</scope>
    <source>
        <strain evidence="5">ATCC 43099 / DSM 3394 / CCM 3739 / CIP 104546 / IAM 13178 / JCM 8861 / NBRC 102185 / NCIMB 2190 / MS3</strain>
        <strain evidence="3">MS-3</strain>
    </source>
</reference>
<gene>
    <name evidence="2" type="ordered locus">Nmag_0794</name>
    <name evidence="3" type="ORF">C500_16497</name>
</gene>
<reference evidence="4" key="1">
    <citation type="submission" date="2010-02" db="EMBL/GenBank/DDBJ databases">
        <title>Complete sequence of chromosome of Natrialba magadii ATCC 43099.</title>
        <authorList>
            <consortium name="US DOE Joint Genome Institute"/>
            <person name="Lucas S."/>
            <person name="Copeland A."/>
            <person name="Lapidus A."/>
            <person name="Cheng J.-F."/>
            <person name="Bruce D."/>
            <person name="Goodwin L."/>
            <person name="Pitluck S."/>
            <person name="Davenport K."/>
            <person name="Saunders E."/>
            <person name="Detter J.C."/>
            <person name="Han C."/>
            <person name="Tapia R."/>
            <person name="Land M."/>
            <person name="Hauser L."/>
            <person name="Kyrpides N."/>
            <person name="Mikhailova N."/>
            <person name="De Castro R.E."/>
            <person name="Maupin-Furlow J.A."/>
            <person name="Woyke T."/>
        </authorList>
    </citation>
    <scope>NUCLEOTIDE SEQUENCE [LARGE SCALE GENOMIC DNA]</scope>
    <source>
        <strain evidence="4">ATCC 43099 / DSM 3394 / CCM 3739 / CIP 104546 / IAM 13178 / JCM 8861 / NBRC 102185 / NCIMB 2190 / MS3</strain>
    </source>
</reference>
<sequence length="205" mass="22057">MDEQISGTDRDGGVAETGRKHARRTVLVGATSVGVAALAGCLGEDDDVPEPITIDSDQICDHCTMQIGRHPGPVGQTHYDDPEDVVDEERPAQFCSSTCAYTHTFEQEDAGHDPTVIYLTDYSTVDYDVEFDDDIEEISSHLAVDAFASADRLTMVVDSDVQGAMGPSMIGFSDADEAEEFQGEYGGDLYEHADVTAELVISLLG</sequence>
<evidence type="ECO:0000313" key="3">
    <source>
        <dbReference type="EMBL" id="ELY26019.1"/>
    </source>
</evidence>
<proteinExistence type="predicted"/>
<dbReference type="HOGENOM" id="CLU_096026_0_0_2"/>
<feature type="region of interest" description="Disordered" evidence="1">
    <location>
        <begin position="1"/>
        <end position="20"/>
    </location>
</feature>
<protein>
    <submittedName>
        <fullName evidence="2">NosL family protein</fullName>
    </submittedName>
</protein>
<dbReference type="PANTHER" id="PTHR41247">
    <property type="entry name" value="HTH-TYPE TRANSCRIPTIONAL REPRESSOR YCNK"/>
    <property type="match status" value="1"/>
</dbReference>
<dbReference type="eggNOG" id="arCOG04012">
    <property type="taxonomic scope" value="Archaea"/>
</dbReference>
<dbReference type="OrthoDB" id="162738at2157"/>
<evidence type="ECO:0000256" key="1">
    <source>
        <dbReference type="SAM" id="MobiDB-lite"/>
    </source>
</evidence>
<name>D3T020_NATMM</name>
<dbReference type="AlphaFoldDB" id="D3T020"/>
<dbReference type="PATRIC" id="fig|547559.17.peg.3240"/>
<keyword evidence="4" id="KW-1185">Reference proteome</keyword>
<dbReference type="Gene3D" id="3.30.70.2050">
    <property type="match status" value="1"/>
</dbReference>
<dbReference type="SUPFAM" id="SSF160387">
    <property type="entry name" value="NosL/MerB-like"/>
    <property type="match status" value="1"/>
</dbReference>
<dbReference type="EMBL" id="AOHS01000053">
    <property type="protein sequence ID" value="ELY26019.1"/>
    <property type="molecule type" value="Genomic_DNA"/>
</dbReference>
<dbReference type="STRING" id="547559.Nmag_0794"/>
<evidence type="ECO:0000313" key="2">
    <source>
        <dbReference type="EMBL" id="ADD04378.1"/>
    </source>
</evidence>
<evidence type="ECO:0000313" key="5">
    <source>
        <dbReference type="Proteomes" id="UP000011543"/>
    </source>
</evidence>
<reference evidence="2" key="4">
    <citation type="submission" date="2016-09" db="EMBL/GenBank/DDBJ databases">
        <authorList>
            <person name="Pfeiffer F."/>
        </authorList>
    </citation>
    <scope>NUCLEOTIDE SEQUENCE</scope>
    <source>
        <strain evidence="2">ATCC 43099</strain>
    </source>
</reference>
<dbReference type="Pfam" id="PF05573">
    <property type="entry name" value="NosL"/>
    <property type="match status" value="1"/>
</dbReference>
<dbReference type="PaxDb" id="547559-Nmag_0794"/>
<dbReference type="InterPro" id="IPR008719">
    <property type="entry name" value="N2O_reductase_NosL"/>
</dbReference>
<dbReference type="KEGG" id="nmg:Nmag_0794"/>
<dbReference type="PANTHER" id="PTHR41247:SF1">
    <property type="entry name" value="HTH-TYPE TRANSCRIPTIONAL REPRESSOR YCNK"/>
    <property type="match status" value="1"/>
</dbReference>
<reference evidence="2 4" key="2">
    <citation type="journal article" date="2012" name="BMC Genomics">
        <title>A comparative genomics perspective on the genetic content of the alkaliphilic haloarchaeon Natrialba magadii ATCC 43099T.</title>
        <authorList>
            <person name="Siddaramappa S."/>
            <person name="Challacombe J.F."/>
            <person name="Decastro R.E."/>
            <person name="Pfeiffer F."/>
            <person name="Sastre D.E."/>
            <person name="Gimenez M.I."/>
            <person name="Paggi R.A."/>
            <person name="Detter J.C."/>
            <person name="Davenport K.W."/>
            <person name="Goodwin L.A."/>
            <person name="Kyrpides N."/>
            <person name="Tapia R."/>
            <person name="Pitluck S."/>
            <person name="Lucas S."/>
            <person name="Woyke T."/>
            <person name="Maupin-Furlow J.A."/>
        </authorList>
    </citation>
    <scope>NUCLEOTIDE SEQUENCE [LARGE SCALE GENOMIC DNA]</scope>
    <source>
        <strain evidence="2">ATCC 43099</strain>
        <strain evidence="4">ATCC 43099 / DSM 3394 / CCM 3739 / CIP 104546 / IAM 13178 / JCM 8861 / NBRC 102185 / NCIMB 2190 / MS3</strain>
    </source>
</reference>
<dbReference type="GeneID" id="8823623"/>
<dbReference type="RefSeq" id="WP_004216566.1">
    <property type="nucleotide sequence ID" value="NC_013922.1"/>
</dbReference>
<dbReference type="Proteomes" id="UP000001879">
    <property type="component" value="Chromosome"/>
</dbReference>
<dbReference type="EMBL" id="CP001932">
    <property type="protein sequence ID" value="ADD04378.1"/>
    <property type="molecule type" value="Genomic_DNA"/>
</dbReference>